<dbReference type="EMBL" id="CAJNOW010020203">
    <property type="protein sequence ID" value="CAF1677917.1"/>
    <property type="molecule type" value="Genomic_DNA"/>
</dbReference>
<evidence type="ECO:0000313" key="10">
    <source>
        <dbReference type="EMBL" id="CAF4069444.1"/>
    </source>
</evidence>
<feature type="transmembrane region" description="Helical" evidence="5">
    <location>
        <begin position="380"/>
        <end position="401"/>
    </location>
</feature>
<dbReference type="Proteomes" id="UP000663855">
    <property type="component" value="Unassembled WGS sequence"/>
</dbReference>
<evidence type="ECO:0000256" key="3">
    <source>
        <dbReference type="ARBA" id="ARBA00022989"/>
    </source>
</evidence>
<comment type="subcellular location">
    <subcellularLocation>
        <location evidence="1">Membrane</location>
        <topology evidence="1">Multi-pass membrane protein</topology>
    </subcellularLocation>
</comment>
<evidence type="ECO:0000313" key="8">
    <source>
        <dbReference type="EMBL" id="CAF1956479.1"/>
    </source>
</evidence>
<dbReference type="InterPro" id="IPR036259">
    <property type="entry name" value="MFS_trans_sf"/>
</dbReference>
<dbReference type="InterPro" id="IPR011701">
    <property type="entry name" value="MFS"/>
</dbReference>
<dbReference type="EMBL" id="CAJOBH010008158">
    <property type="protein sequence ID" value="CAF4104937.1"/>
    <property type="molecule type" value="Genomic_DNA"/>
</dbReference>
<feature type="transmembrane region" description="Helical" evidence="5">
    <location>
        <begin position="120"/>
        <end position="141"/>
    </location>
</feature>
<feature type="transmembrane region" description="Helical" evidence="5">
    <location>
        <begin position="216"/>
        <end position="235"/>
    </location>
</feature>
<dbReference type="Gene3D" id="1.20.1250.20">
    <property type="entry name" value="MFS general substrate transporter like domains"/>
    <property type="match status" value="2"/>
</dbReference>
<dbReference type="Pfam" id="PF07690">
    <property type="entry name" value="MFS_1"/>
    <property type="match status" value="2"/>
</dbReference>
<dbReference type="EMBL" id="CAJNOV010000158">
    <property type="protein sequence ID" value="CAF1005937.1"/>
    <property type="molecule type" value="Genomic_DNA"/>
</dbReference>
<dbReference type="AlphaFoldDB" id="A0A816LTJ6"/>
<feature type="transmembrane region" description="Helical" evidence="5">
    <location>
        <begin position="90"/>
        <end position="113"/>
    </location>
</feature>
<evidence type="ECO:0000313" key="12">
    <source>
        <dbReference type="Proteomes" id="UP000663824"/>
    </source>
</evidence>
<evidence type="ECO:0000256" key="1">
    <source>
        <dbReference type="ARBA" id="ARBA00004141"/>
    </source>
</evidence>
<evidence type="ECO:0000313" key="7">
    <source>
        <dbReference type="EMBL" id="CAF1677917.1"/>
    </source>
</evidence>
<dbReference type="GO" id="GO:0022857">
    <property type="term" value="F:transmembrane transporter activity"/>
    <property type="evidence" value="ECO:0007669"/>
    <property type="project" value="InterPro"/>
</dbReference>
<dbReference type="EMBL" id="CAJNRE010001768">
    <property type="protein sequence ID" value="CAF1956479.1"/>
    <property type="molecule type" value="Genomic_DNA"/>
</dbReference>
<evidence type="ECO:0000313" key="9">
    <source>
        <dbReference type="EMBL" id="CAF4033714.1"/>
    </source>
</evidence>
<proteinExistence type="predicted"/>
<dbReference type="Proteomes" id="UP000663824">
    <property type="component" value="Unassembled WGS sequence"/>
</dbReference>
<gene>
    <name evidence="11" type="ORF">BYL167_LOCUS19303</name>
    <name evidence="6" type="ORF">CJN711_LOCUS2589</name>
    <name evidence="10" type="ORF">GIL414_LOCUS15426</name>
    <name evidence="7" type="ORF">KQP761_LOCUS35831</name>
    <name evidence="8" type="ORF">MBJ925_LOCUS6148</name>
    <name evidence="9" type="ORF">SMN809_LOCUS13712</name>
</gene>
<organism evidence="8 12">
    <name type="scientific">Rotaria magnacalcarata</name>
    <dbReference type="NCBI Taxonomy" id="392030"/>
    <lineage>
        <taxon>Eukaryota</taxon>
        <taxon>Metazoa</taxon>
        <taxon>Spiralia</taxon>
        <taxon>Gnathifera</taxon>
        <taxon>Rotifera</taxon>
        <taxon>Eurotatoria</taxon>
        <taxon>Bdelloidea</taxon>
        <taxon>Philodinida</taxon>
        <taxon>Philodinidae</taxon>
        <taxon>Rotaria</taxon>
    </lineage>
</organism>
<dbReference type="EMBL" id="CAJOBI010005493">
    <property type="protein sequence ID" value="CAF4033714.1"/>
    <property type="molecule type" value="Genomic_DNA"/>
</dbReference>
<keyword evidence="4 5" id="KW-0472">Membrane</keyword>
<feature type="transmembrane region" description="Helical" evidence="5">
    <location>
        <begin position="12"/>
        <end position="34"/>
    </location>
</feature>
<protein>
    <submittedName>
        <fullName evidence="8">Uncharacterized protein</fullName>
    </submittedName>
</protein>
<dbReference type="Proteomes" id="UP000663834">
    <property type="component" value="Unassembled WGS sequence"/>
</dbReference>
<evidence type="ECO:0000256" key="5">
    <source>
        <dbReference type="SAM" id="Phobius"/>
    </source>
</evidence>
<feature type="transmembrane region" description="Helical" evidence="5">
    <location>
        <begin position="186"/>
        <end position="210"/>
    </location>
</feature>
<keyword evidence="2 5" id="KW-0812">Transmembrane</keyword>
<feature type="transmembrane region" description="Helical" evidence="5">
    <location>
        <begin position="354"/>
        <end position="374"/>
    </location>
</feature>
<evidence type="ECO:0000313" key="11">
    <source>
        <dbReference type="EMBL" id="CAF4104937.1"/>
    </source>
</evidence>
<dbReference type="Proteomes" id="UP000681967">
    <property type="component" value="Unassembled WGS sequence"/>
</dbReference>
<evidence type="ECO:0000256" key="2">
    <source>
        <dbReference type="ARBA" id="ARBA00022692"/>
    </source>
</evidence>
<feature type="transmembrane region" description="Helical" evidence="5">
    <location>
        <begin position="324"/>
        <end position="342"/>
    </location>
</feature>
<dbReference type="PANTHER" id="PTHR23507:SF1">
    <property type="entry name" value="FI18259P1-RELATED"/>
    <property type="match status" value="1"/>
</dbReference>
<dbReference type="GO" id="GO:0016020">
    <property type="term" value="C:membrane"/>
    <property type="evidence" value="ECO:0007669"/>
    <property type="project" value="UniProtKB-SubCell"/>
</dbReference>
<reference evidence="8" key="1">
    <citation type="submission" date="2021-02" db="EMBL/GenBank/DDBJ databases">
        <authorList>
            <person name="Nowell W R."/>
        </authorList>
    </citation>
    <scope>NUCLEOTIDE SEQUENCE</scope>
</reference>
<evidence type="ECO:0000313" key="6">
    <source>
        <dbReference type="EMBL" id="CAF1005937.1"/>
    </source>
</evidence>
<accession>A0A816LTJ6</accession>
<dbReference type="Proteomes" id="UP000681720">
    <property type="component" value="Unassembled WGS sequence"/>
</dbReference>
<dbReference type="OrthoDB" id="3026777at2759"/>
<dbReference type="EMBL" id="CAJOBJ010006777">
    <property type="protein sequence ID" value="CAF4069444.1"/>
    <property type="molecule type" value="Genomic_DNA"/>
</dbReference>
<evidence type="ECO:0000256" key="4">
    <source>
        <dbReference type="ARBA" id="ARBA00023136"/>
    </source>
</evidence>
<dbReference type="Proteomes" id="UP000676336">
    <property type="component" value="Unassembled WGS sequence"/>
</dbReference>
<sequence>MTNVSSYTIATVLILQTLCSCIIFTFGQYIYIYYLSKYPFLPYLIQNSTTVSARSYVQKINNNFPGKCSESGIVLNRDAQSWAQQRSADLFFWTNLSSCFPIIIMTYILGIYTPKLGRRFVLMIPIIGIACQLTIWLAIIYFHLPEYWWYIAAFIVGLSGSDNIRNFVLNLFITDNTGEHERSSHFVVFGAISMIVSAVGTFIIGYYIAWNGFTDLYWIALILQLISIFVVIFFLKPDKHHYKSLLSDSNTLPNSTDIQISELHYTSCLDLCKLFGFKTHSHKKSISLLLILVAYASYSFICTAFIVLLLYLLNAPFCWTSKHIGNYSAVALISFGTFSVLGMKILTKLGACDIVICIISHIFFCLASFWLAFAQYDWQMYIGLILTSFSGYQNLLTLSMISKWLEPHERTNVFTLVTEINTIMKVVGYCFFNWVYARTVVNYKNFTFLLASFLSMIPLLLNIILWFVSRKMPNEDNDRREEIDLTSTDISVSGGWTTQIPVANSILIPQQLSNLSRVNSLSSNDYEMKNIDHTDTL</sequence>
<feature type="transmembrane region" description="Helical" evidence="5">
    <location>
        <begin position="147"/>
        <end position="165"/>
    </location>
</feature>
<feature type="transmembrane region" description="Helical" evidence="5">
    <location>
        <begin position="448"/>
        <end position="469"/>
    </location>
</feature>
<feature type="transmembrane region" description="Helical" evidence="5">
    <location>
        <begin position="413"/>
        <end position="436"/>
    </location>
</feature>
<name>A0A816LTJ6_9BILA</name>
<comment type="caution">
    <text evidence="8">The sequence shown here is derived from an EMBL/GenBank/DDBJ whole genome shotgun (WGS) entry which is preliminary data.</text>
</comment>
<dbReference type="PANTHER" id="PTHR23507">
    <property type="entry name" value="ZGC:174356"/>
    <property type="match status" value="1"/>
</dbReference>
<dbReference type="SUPFAM" id="SSF103473">
    <property type="entry name" value="MFS general substrate transporter"/>
    <property type="match status" value="1"/>
</dbReference>
<keyword evidence="3 5" id="KW-1133">Transmembrane helix</keyword>
<feature type="transmembrane region" description="Helical" evidence="5">
    <location>
        <begin position="288"/>
        <end position="312"/>
    </location>
</feature>